<gene>
    <name evidence="1" type="ORF">BBK82_07140</name>
</gene>
<dbReference type="AlphaFoldDB" id="A0A1B2HDX2"/>
<keyword evidence="2" id="KW-1185">Reference proteome</keyword>
<dbReference type="EMBL" id="CP016793">
    <property type="protein sequence ID" value="ANZ35892.1"/>
    <property type="molecule type" value="Genomic_DNA"/>
</dbReference>
<dbReference type="KEGG" id="led:BBK82_07140"/>
<organism evidence="1 2">
    <name type="scientific">Lentzea guizhouensis</name>
    <dbReference type="NCBI Taxonomy" id="1586287"/>
    <lineage>
        <taxon>Bacteria</taxon>
        <taxon>Bacillati</taxon>
        <taxon>Actinomycetota</taxon>
        <taxon>Actinomycetes</taxon>
        <taxon>Pseudonocardiales</taxon>
        <taxon>Pseudonocardiaceae</taxon>
        <taxon>Lentzea</taxon>
    </lineage>
</organism>
<dbReference type="InterPro" id="IPR036291">
    <property type="entry name" value="NAD(P)-bd_dom_sf"/>
</dbReference>
<dbReference type="Proteomes" id="UP000093053">
    <property type="component" value="Chromosome"/>
</dbReference>
<evidence type="ECO:0000313" key="1">
    <source>
        <dbReference type="EMBL" id="ANZ35892.1"/>
    </source>
</evidence>
<evidence type="ECO:0000313" key="2">
    <source>
        <dbReference type="Proteomes" id="UP000093053"/>
    </source>
</evidence>
<accession>A0A1B2HDX2</accession>
<dbReference type="SUPFAM" id="SSF51735">
    <property type="entry name" value="NAD(P)-binding Rossmann-fold domains"/>
    <property type="match status" value="1"/>
</dbReference>
<sequence>MHPVAADFAHLDEIVLLTRQIAAEHPVLDLIVNAATIVGTDRCVITENGSELAVQVHRLAPILLTRGLVEPMSRASAPRVLWHHDGISVVPAQRRGAD</sequence>
<protein>
    <recommendedName>
        <fullName evidence="3">Ketoreductase (KR) domain-containing protein</fullName>
    </recommendedName>
</protein>
<dbReference type="Gene3D" id="3.40.50.720">
    <property type="entry name" value="NAD(P)-binding Rossmann-like Domain"/>
    <property type="match status" value="1"/>
</dbReference>
<proteinExistence type="predicted"/>
<evidence type="ECO:0008006" key="3">
    <source>
        <dbReference type="Google" id="ProtNLM"/>
    </source>
</evidence>
<name>A0A1B2HDX2_9PSEU</name>
<reference evidence="1 2" key="1">
    <citation type="submission" date="2016-07" db="EMBL/GenBank/DDBJ databases">
        <title>Complete genome sequence of the Lentzea guizhouensis DHS C013.</title>
        <authorList>
            <person name="Cao C."/>
        </authorList>
    </citation>
    <scope>NUCLEOTIDE SEQUENCE [LARGE SCALE GENOMIC DNA]</scope>
    <source>
        <strain evidence="1 2">DHS C013</strain>
    </source>
</reference>
<dbReference type="STRING" id="1586287.BBK82_07140"/>